<comment type="similarity">
    <text evidence="2">Belongs to the FAM83 family.</text>
</comment>
<dbReference type="GO" id="GO:0019901">
    <property type="term" value="F:protein kinase binding"/>
    <property type="evidence" value="ECO:0007669"/>
    <property type="project" value="TreeGrafter"/>
</dbReference>
<dbReference type="FunFam" id="3.30.870.10:FF:000004">
    <property type="entry name" value="protein FAM83H isoform X2"/>
    <property type="match status" value="1"/>
</dbReference>
<feature type="compositionally biased region" description="Basic and acidic residues" evidence="4">
    <location>
        <begin position="840"/>
        <end position="858"/>
    </location>
</feature>
<feature type="compositionally biased region" description="Basic and acidic residues" evidence="4">
    <location>
        <begin position="905"/>
        <end position="917"/>
    </location>
</feature>
<feature type="region of interest" description="Disordered" evidence="4">
    <location>
        <begin position="966"/>
        <end position="988"/>
    </location>
</feature>
<dbReference type="PANTHER" id="PTHR16181:SF29">
    <property type="entry name" value="PROTEIN FAM83A-RELATED"/>
    <property type="match status" value="1"/>
</dbReference>
<reference evidence="6 7" key="1">
    <citation type="journal article" date="2023" name="Genes (Basel)">
        <title>Chromosome-Level Genome Assembly and Circadian Gene Repertoire of the Patagonia Blennie Eleginops maclovinus-The Closest Ancestral Proxy of Antarctic Cryonotothenioids.</title>
        <authorList>
            <person name="Cheng C.C."/>
            <person name="Rivera-Colon A.G."/>
            <person name="Minhas B.F."/>
            <person name="Wilson L."/>
            <person name="Rayamajhi N."/>
            <person name="Vargas-Chacoff L."/>
            <person name="Catchen J.M."/>
        </authorList>
    </citation>
    <scope>NUCLEOTIDE SEQUENCE [LARGE SCALE GENOMIC DNA]</scope>
    <source>
        <strain evidence="6">JMC-PN-2008</strain>
    </source>
</reference>
<protein>
    <recommendedName>
        <fullName evidence="5">Scaffolding anchor of CK1 domain-containing protein</fullName>
    </recommendedName>
</protein>
<keyword evidence="3" id="KW-0963">Cytoplasm</keyword>
<dbReference type="GO" id="GO:0005737">
    <property type="term" value="C:cytoplasm"/>
    <property type="evidence" value="ECO:0007669"/>
    <property type="project" value="UniProtKB-SubCell"/>
</dbReference>
<feature type="region of interest" description="Disordered" evidence="4">
    <location>
        <begin position="433"/>
        <end position="577"/>
    </location>
</feature>
<feature type="region of interest" description="Disordered" evidence="4">
    <location>
        <begin position="738"/>
        <end position="948"/>
    </location>
</feature>
<dbReference type="GO" id="GO:0007165">
    <property type="term" value="P:signal transduction"/>
    <property type="evidence" value="ECO:0007669"/>
    <property type="project" value="TreeGrafter"/>
</dbReference>
<accession>A0AAN7X9J4</accession>
<dbReference type="InterPro" id="IPR012461">
    <property type="entry name" value="SACK1"/>
</dbReference>
<reference evidence="6 7" key="2">
    <citation type="journal article" date="2023" name="Mol. Biol. Evol.">
        <title>Genomics of Secondarily Temperate Adaptation in the Only Non-Antarctic Icefish.</title>
        <authorList>
            <person name="Rivera-Colon A.G."/>
            <person name="Rayamajhi N."/>
            <person name="Minhas B.F."/>
            <person name="Madrigal G."/>
            <person name="Bilyk K.T."/>
            <person name="Yoon V."/>
            <person name="Hune M."/>
            <person name="Gregory S."/>
            <person name="Cheng C.H.C."/>
            <person name="Catchen J.M."/>
        </authorList>
    </citation>
    <scope>NUCLEOTIDE SEQUENCE [LARGE SCALE GENOMIC DNA]</scope>
    <source>
        <strain evidence="6">JMC-PN-2008</strain>
    </source>
</reference>
<dbReference type="AlphaFoldDB" id="A0AAN7X9J4"/>
<sequence length="1064" mass="116792">MALSQLQCLDDNHVNHRTNESKPEFLYSEDQRLALEAFLRDGREAFFKYLGARGLRGFLSDLELDSLAETVEPYDPGTDIFPEDAGEDQTALSLHYWPELSDRSIPQMDLGWPDCASYRGVTRTSVYTQPPLDDQAHIKEVIRKMIAQAQKVIAVVMDVFTDVDIFRDLLDASFKRKVSVYILLESSTLPHFRSMCQRAQMHAGHFKNLRVRCTDGAEFYTRSCTKIRGRMGHRFMFIDGDKAVSGSYSFTWSSSRLDRNLISVITGQAVETFDKLFRVLYATSHSVDLRKDATEPEPEAEPIPAPAAVVPPSAEMVRKLYSAKYALVALGNPNTTPPPEPKNSDDSKNQGTKKRGGKGANKEATQDAPPTHPGLIDLEKACMMSYLPTWPEPDPASDVIGFINIRDNRKQNQVHLQRSEMYETSQAIRFSSPFSKAKEILPRSETSPPDTKGSTHTTQTVTTLSESNTKTEVDSISNGQEEVGSRTRALEASCTQDSHLHSPTDVISNTEPHTQSKTHTDSQSQADHTQSQNSSEIAPIIQTPTTNSHKPSPQSVSSTPLSGNSPVSITTSKNPGYCSPLTTVSSSSIPALTSSSTTLNPALPLSSASPSAASTPPIPKPRTVQLVIKGDVTDNGQKIQEVRVVPIAEKSTTPVMVLNEPAVATTVQTSPEKVAEIVQELQNGSQGETGAQKTAMDILNVVEAPQQKWSVISQEPKNEEDVGGDDRAGMQLIAGHKAESDSLKVPTHTDGTHAGSIDMNTFSSETESLSEHEEEKVRKLSEEAKRKANHLKDVKETGDINKEAQPQAPKKKKVLIESAAERQVKGGRTTDDLQLTKGFSEGKRPDTEKAGDNVERMNRPQATDGQKLLHASPNPPRGQQQDREASSSFPPPRPSRALSPNWAKGPRESRQQNEAESKVLPGNAIFPHRPPSRPPPPVNAGAVGTRQKQAVVSQSQQSFFSRQLSAAQDRTRAGQMQNQHAYPKPQTSFLLPQSHRGLQLHTQSQNQAGSLQEAHWQEEGKNPFSVTFSRLYSLKGLKEKMSRLPAQSKRGSGSAYGQRHNSTS</sequence>
<feature type="region of interest" description="Disordered" evidence="4">
    <location>
        <begin position="1002"/>
        <end position="1022"/>
    </location>
</feature>
<feature type="region of interest" description="Disordered" evidence="4">
    <location>
        <begin position="1042"/>
        <end position="1064"/>
    </location>
</feature>
<evidence type="ECO:0000256" key="1">
    <source>
        <dbReference type="ARBA" id="ARBA00004496"/>
    </source>
</evidence>
<evidence type="ECO:0000256" key="4">
    <source>
        <dbReference type="SAM" id="MobiDB-lite"/>
    </source>
</evidence>
<dbReference type="EMBL" id="JAUZQC010000017">
    <property type="protein sequence ID" value="KAK5856521.1"/>
    <property type="molecule type" value="Genomic_DNA"/>
</dbReference>
<dbReference type="InterPro" id="IPR050944">
    <property type="entry name" value="FAM83"/>
</dbReference>
<name>A0AAN7X9J4_ELEMC</name>
<feature type="compositionally biased region" description="Basic and acidic residues" evidence="4">
    <location>
        <begin position="769"/>
        <end position="802"/>
    </location>
</feature>
<feature type="domain" description="Scaffolding anchor of CK1" evidence="5">
    <location>
        <begin position="16"/>
        <end position="285"/>
    </location>
</feature>
<proteinExistence type="inferred from homology"/>
<feature type="compositionally biased region" description="Pro residues" evidence="4">
    <location>
        <begin position="928"/>
        <end position="938"/>
    </location>
</feature>
<dbReference type="Gene3D" id="3.30.870.10">
    <property type="entry name" value="Endonuclease Chain A"/>
    <property type="match status" value="1"/>
</dbReference>
<evidence type="ECO:0000259" key="5">
    <source>
        <dbReference type="Pfam" id="PF07894"/>
    </source>
</evidence>
<evidence type="ECO:0000256" key="3">
    <source>
        <dbReference type="ARBA" id="ARBA00022490"/>
    </source>
</evidence>
<dbReference type="PANTHER" id="PTHR16181">
    <property type="entry name" value="PROTEIN FAM83A-RELATED"/>
    <property type="match status" value="1"/>
</dbReference>
<evidence type="ECO:0000313" key="6">
    <source>
        <dbReference type="EMBL" id="KAK5856521.1"/>
    </source>
</evidence>
<dbReference type="Proteomes" id="UP001346869">
    <property type="component" value="Unassembled WGS sequence"/>
</dbReference>
<feature type="compositionally biased region" description="Low complexity" evidence="4">
    <location>
        <begin position="451"/>
        <end position="468"/>
    </location>
</feature>
<feature type="region of interest" description="Disordered" evidence="4">
    <location>
        <begin position="331"/>
        <end position="375"/>
    </location>
</feature>
<keyword evidence="7" id="KW-1185">Reference proteome</keyword>
<dbReference type="SUPFAM" id="SSF56024">
    <property type="entry name" value="Phospholipase D/nuclease"/>
    <property type="match status" value="1"/>
</dbReference>
<comment type="subcellular location">
    <subcellularLocation>
        <location evidence="1">Cytoplasm</location>
    </subcellularLocation>
</comment>
<gene>
    <name evidence="6" type="ORF">PBY51_008110</name>
</gene>
<organism evidence="6 7">
    <name type="scientific">Eleginops maclovinus</name>
    <name type="common">Patagonian blennie</name>
    <name type="synonym">Eleginus maclovinus</name>
    <dbReference type="NCBI Taxonomy" id="56733"/>
    <lineage>
        <taxon>Eukaryota</taxon>
        <taxon>Metazoa</taxon>
        <taxon>Chordata</taxon>
        <taxon>Craniata</taxon>
        <taxon>Vertebrata</taxon>
        <taxon>Euteleostomi</taxon>
        <taxon>Actinopterygii</taxon>
        <taxon>Neopterygii</taxon>
        <taxon>Teleostei</taxon>
        <taxon>Neoteleostei</taxon>
        <taxon>Acanthomorphata</taxon>
        <taxon>Eupercaria</taxon>
        <taxon>Perciformes</taxon>
        <taxon>Notothenioidei</taxon>
        <taxon>Eleginopidae</taxon>
        <taxon>Eleginops</taxon>
    </lineage>
</organism>
<comment type="caution">
    <text evidence="6">The sequence shown here is derived from an EMBL/GenBank/DDBJ whole genome shotgun (WGS) entry which is preliminary data.</text>
</comment>
<feature type="compositionally biased region" description="Polar residues" evidence="4">
    <location>
        <begin position="505"/>
        <end position="574"/>
    </location>
</feature>
<evidence type="ECO:0000313" key="7">
    <source>
        <dbReference type="Proteomes" id="UP001346869"/>
    </source>
</evidence>
<evidence type="ECO:0000256" key="2">
    <source>
        <dbReference type="ARBA" id="ARBA00006937"/>
    </source>
</evidence>
<feature type="compositionally biased region" description="Basic and acidic residues" evidence="4">
    <location>
        <begin position="819"/>
        <end position="831"/>
    </location>
</feature>
<dbReference type="Pfam" id="PF07894">
    <property type="entry name" value="SACK1"/>
    <property type="match status" value="1"/>
</dbReference>
<feature type="compositionally biased region" description="Polar residues" evidence="4">
    <location>
        <begin position="974"/>
        <end position="988"/>
    </location>
</feature>